<dbReference type="AlphaFoldDB" id="A0A941D9A1"/>
<evidence type="ECO:0000256" key="1">
    <source>
        <dbReference type="SAM" id="Phobius"/>
    </source>
</evidence>
<evidence type="ECO:0000313" key="3">
    <source>
        <dbReference type="EMBL" id="MBR7743911.1"/>
    </source>
</evidence>
<protein>
    <submittedName>
        <fullName evidence="3">Pilus assembly protein</fullName>
    </submittedName>
</protein>
<gene>
    <name evidence="3" type="ORF">KC207_11475</name>
</gene>
<feature type="domain" description="TadE-like" evidence="2">
    <location>
        <begin position="9"/>
        <end position="51"/>
    </location>
</feature>
<dbReference type="InterPro" id="IPR012495">
    <property type="entry name" value="TadE-like_dom"/>
</dbReference>
<dbReference type="Pfam" id="PF07811">
    <property type="entry name" value="TadE"/>
    <property type="match status" value="1"/>
</dbReference>
<keyword evidence="1" id="KW-0472">Membrane</keyword>
<accession>A0A941D9A1</accession>
<keyword evidence="1" id="KW-0812">Transmembrane</keyword>
<name>A0A941D9A1_9MICO</name>
<evidence type="ECO:0000259" key="2">
    <source>
        <dbReference type="Pfam" id="PF07811"/>
    </source>
</evidence>
<dbReference type="Proteomes" id="UP000677016">
    <property type="component" value="Unassembled WGS sequence"/>
</dbReference>
<keyword evidence="4" id="KW-1185">Reference proteome</keyword>
<proteinExistence type="predicted"/>
<feature type="transmembrane region" description="Helical" evidence="1">
    <location>
        <begin position="15"/>
        <end position="37"/>
    </location>
</feature>
<keyword evidence="1" id="KW-1133">Transmembrane helix</keyword>
<reference evidence="3" key="1">
    <citation type="submission" date="2021-04" db="EMBL/GenBank/DDBJ databases">
        <title>Phycicoccus avicenniae sp. nov., a novel endophytic actinomycetes isolated from branch of Avicennia mariana.</title>
        <authorList>
            <person name="Tuo L."/>
        </authorList>
    </citation>
    <scope>NUCLEOTIDE SEQUENCE</scope>
    <source>
        <strain evidence="3">BSK3Z-2</strain>
    </source>
</reference>
<comment type="caution">
    <text evidence="3">The sequence shown here is derived from an EMBL/GenBank/DDBJ whole genome shotgun (WGS) entry which is preliminary data.</text>
</comment>
<dbReference type="EMBL" id="JAGSNF010000015">
    <property type="protein sequence ID" value="MBR7743911.1"/>
    <property type="molecule type" value="Genomic_DNA"/>
</dbReference>
<evidence type="ECO:0000313" key="4">
    <source>
        <dbReference type="Proteomes" id="UP000677016"/>
    </source>
</evidence>
<organism evidence="3 4">
    <name type="scientific">Phycicoccus avicenniae</name>
    <dbReference type="NCBI Taxonomy" id="2828860"/>
    <lineage>
        <taxon>Bacteria</taxon>
        <taxon>Bacillati</taxon>
        <taxon>Actinomycetota</taxon>
        <taxon>Actinomycetes</taxon>
        <taxon>Micrococcales</taxon>
        <taxon>Intrasporangiaceae</taxon>
        <taxon>Phycicoccus</taxon>
    </lineage>
</organism>
<sequence length="133" mass="13794">MTLIRREGGATAVEFAIVLPLLLMLVGGIIDFGRLLFGEIMVANAAREGARAMAVGLSQGDAETRAITSMPQFAGLVNGDSDAIVSFSVVSCSAADSVEVTVRGDAFDWFLLDAFVPIAAPDVVGKAQMRCGG</sequence>
<dbReference type="RefSeq" id="WP_211603175.1">
    <property type="nucleotide sequence ID" value="NZ_JAGSNF010000015.1"/>
</dbReference>